<reference evidence="2 3" key="1">
    <citation type="submission" date="2024-10" db="EMBL/GenBank/DDBJ databases">
        <title>Updated reference genomes for cyclostephanoid diatoms.</title>
        <authorList>
            <person name="Roberts W.R."/>
            <person name="Alverson A.J."/>
        </authorList>
    </citation>
    <scope>NUCLEOTIDE SEQUENCE [LARGE SCALE GENOMIC DNA]</scope>
    <source>
        <strain evidence="2 3">AJA010-31</strain>
    </source>
</reference>
<sequence>MATKLEQIMEANSGETVDVSAERSATDANEDSPRVEFGPEFLSRVCIEATHAPGIEPPKISSSGSTTEDTHTDTSSDQDDSSLVDAAEISHEDDDDCSVQSNASSKSVDSTRMLLRQAHARMHRQSIYEEVQHLRTLVSGHETHSKLLEKQNAHLVTKYDELEFAYISALEQIHQYKMKEQRIKEEQAGRELEYMNQMNEVCRTYDAREQDYMGQLIQKDAIIVDLQNKLNEIEFGTRRKQLQKEGKEVCDAVSELETAIRMAEMNDSEDESDASVEYI</sequence>
<dbReference type="AlphaFoldDB" id="A0ABD3PMS7"/>
<feature type="region of interest" description="Disordered" evidence="1">
    <location>
        <begin position="1"/>
        <end position="110"/>
    </location>
</feature>
<accession>A0ABD3PMS7</accession>
<dbReference type="EMBL" id="JALLPJ020000522">
    <property type="protein sequence ID" value="KAL3789488.1"/>
    <property type="molecule type" value="Genomic_DNA"/>
</dbReference>
<gene>
    <name evidence="2" type="ORF">ACHAWO_002817</name>
</gene>
<dbReference type="Proteomes" id="UP001530400">
    <property type="component" value="Unassembled WGS sequence"/>
</dbReference>
<name>A0ABD3PMS7_9STRA</name>
<evidence type="ECO:0000313" key="2">
    <source>
        <dbReference type="EMBL" id="KAL3789488.1"/>
    </source>
</evidence>
<proteinExistence type="predicted"/>
<evidence type="ECO:0000313" key="3">
    <source>
        <dbReference type="Proteomes" id="UP001530400"/>
    </source>
</evidence>
<comment type="caution">
    <text evidence="2">The sequence shown here is derived from an EMBL/GenBank/DDBJ whole genome shotgun (WGS) entry which is preliminary data.</text>
</comment>
<protein>
    <submittedName>
        <fullName evidence="2">Uncharacterized protein</fullName>
    </submittedName>
</protein>
<organism evidence="2 3">
    <name type="scientific">Cyclotella atomus</name>
    <dbReference type="NCBI Taxonomy" id="382360"/>
    <lineage>
        <taxon>Eukaryota</taxon>
        <taxon>Sar</taxon>
        <taxon>Stramenopiles</taxon>
        <taxon>Ochrophyta</taxon>
        <taxon>Bacillariophyta</taxon>
        <taxon>Coscinodiscophyceae</taxon>
        <taxon>Thalassiosirophycidae</taxon>
        <taxon>Stephanodiscales</taxon>
        <taxon>Stephanodiscaceae</taxon>
        <taxon>Cyclotella</taxon>
    </lineage>
</organism>
<feature type="compositionally biased region" description="Polar residues" evidence="1">
    <location>
        <begin position="98"/>
        <end position="110"/>
    </location>
</feature>
<keyword evidence="3" id="KW-1185">Reference proteome</keyword>
<evidence type="ECO:0000256" key="1">
    <source>
        <dbReference type="SAM" id="MobiDB-lite"/>
    </source>
</evidence>